<dbReference type="RefSeq" id="XP_033663295.1">
    <property type="nucleotide sequence ID" value="XM_033808387.1"/>
</dbReference>
<dbReference type="GeneID" id="54561659"/>
<organism evidence="1 2">
    <name type="scientific">Zasmidium cellare ATCC 36951</name>
    <dbReference type="NCBI Taxonomy" id="1080233"/>
    <lineage>
        <taxon>Eukaryota</taxon>
        <taxon>Fungi</taxon>
        <taxon>Dikarya</taxon>
        <taxon>Ascomycota</taxon>
        <taxon>Pezizomycotina</taxon>
        <taxon>Dothideomycetes</taxon>
        <taxon>Dothideomycetidae</taxon>
        <taxon>Mycosphaerellales</taxon>
        <taxon>Mycosphaerellaceae</taxon>
        <taxon>Zasmidium</taxon>
    </lineage>
</organism>
<evidence type="ECO:0000313" key="2">
    <source>
        <dbReference type="Proteomes" id="UP000799537"/>
    </source>
</evidence>
<proteinExistence type="predicted"/>
<dbReference type="AlphaFoldDB" id="A0A6A6CAC9"/>
<keyword evidence="2" id="KW-1185">Reference proteome</keyword>
<dbReference type="OrthoDB" id="2563633at2759"/>
<dbReference type="Proteomes" id="UP000799537">
    <property type="component" value="Unassembled WGS sequence"/>
</dbReference>
<accession>A0A6A6CAC9</accession>
<evidence type="ECO:0000313" key="1">
    <source>
        <dbReference type="EMBL" id="KAF2162406.1"/>
    </source>
</evidence>
<reference evidence="1" key="1">
    <citation type="journal article" date="2020" name="Stud. Mycol.">
        <title>101 Dothideomycetes genomes: a test case for predicting lifestyles and emergence of pathogens.</title>
        <authorList>
            <person name="Haridas S."/>
            <person name="Albert R."/>
            <person name="Binder M."/>
            <person name="Bloem J."/>
            <person name="Labutti K."/>
            <person name="Salamov A."/>
            <person name="Andreopoulos B."/>
            <person name="Baker S."/>
            <person name="Barry K."/>
            <person name="Bills G."/>
            <person name="Bluhm B."/>
            <person name="Cannon C."/>
            <person name="Castanera R."/>
            <person name="Culley D."/>
            <person name="Daum C."/>
            <person name="Ezra D."/>
            <person name="Gonzalez J."/>
            <person name="Henrissat B."/>
            <person name="Kuo A."/>
            <person name="Liang C."/>
            <person name="Lipzen A."/>
            <person name="Lutzoni F."/>
            <person name="Magnuson J."/>
            <person name="Mondo S."/>
            <person name="Nolan M."/>
            <person name="Ohm R."/>
            <person name="Pangilinan J."/>
            <person name="Park H.-J."/>
            <person name="Ramirez L."/>
            <person name="Alfaro M."/>
            <person name="Sun H."/>
            <person name="Tritt A."/>
            <person name="Yoshinaga Y."/>
            <person name="Zwiers L.-H."/>
            <person name="Turgeon B."/>
            <person name="Goodwin S."/>
            <person name="Spatafora J."/>
            <person name="Crous P."/>
            <person name="Grigoriev I."/>
        </authorList>
    </citation>
    <scope>NUCLEOTIDE SEQUENCE</scope>
    <source>
        <strain evidence="1">ATCC 36951</strain>
    </source>
</reference>
<protein>
    <submittedName>
        <fullName evidence="1">Uncharacterized protein</fullName>
    </submittedName>
</protein>
<dbReference type="EMBL" id="ML993613">
    <property type="protein sequence ID" value="KAF2162406.1"/>
    <property type="molecule type" value="Genomic_DNA"/>
</dbReference>
<gene>
    <name evidence="1" type="ORF">M409DRAFT_27031</name>
</gene>
<sequence>MSSLGLTPFKSALAFEIFANVVSLPSLLLNPDSALSLLVANPAQITPATRSLTQWFGGVVAFVTVPLILSWSEPKSPNDAQAGFRRARPILLWGPGRLF</sequence>
<name>A0A6A6CAC9_ZASCE</name>